<evidence type="ECO:0000313" key="4">
    <source>
        <dbReference type="Proteomes" id="UP000011599"/>
    </source>
</evidence>
<proteinExistence type="predicted"/>
<feature type="transmembrane region" description="Helical" evidence="2">
    <location>
        <begin position="288"/>
        <end position="311"/>
    </location>
</feature>
<organism evidence="3 4">
    <name type="scientific">Natronorubrum tibetense GA33</name>
    <dbReference type="NCBI Taxonomy" id="1114856"/>
    <lineage>
        <taxon>Archaea</taxon>
        <taxon>Methanobacteriati</taxon>
        <taxon>Methanobacteriota</taxon>
        <taxon>Stenosarchaea group</taxon>
        <taxon>Halobacteria</taxon>
        <taxon>Halobacteriales</taxon>
        <taxon>Natrialbaceae</taxon>
        <taxon>Natronorubrum</taxon>
    </lineage>
</organism>
<gene>
    <name evidence="3" type="ORF">C496_04510</name>
</gene>
<reference evidence="3 4" key="1">
    <citation type="journal article" date="2014" name="PLoS Genet.">
        <title>Phylogenetically driven sequencing of extremely halophilic archaea reveals strategies for static and dynamic osmo-response.</title>
        <authorList>
            <person name="Becker E.A."/>
            <person name="Seitzer P.M."/>
            <person name="Tritt A."/>
            <person name="Larsen D."/>
            <person name="Krusor M."/>
            <person name="Yao A.I."/>
            <person name="Wu D."/>
            <person name="Madern D."/>
            <person name="Eisen J.A."/>
            <person name="Darling A.E."/>
            <person name="Facciotti M.T."/>
        </authorList>
    </citation>
    <scope>NUCLEOTIDE SEQUENCE [LARGE SCALE GENOMIC DNA]</scope>
    <source>
        <strain evidence="3 4">GA33</strain>
    </source>
</reference>
<feature type="coiled-coil region" evidence="1">
    <location>
        <begin position="187"/>
        <end position="214"/>
    </location>
</feature>
<dbReference type="Proteomes" id="UP000011599">
    <property type="component" value="Unassembled WGS sequence"/>
</dbReference>
<keyword evidence="1" id="KW-0175">Coiled coil</keyword>
<keyword evidence="2" id="KW-1133">Transmembrane helix</keyword>
<name>L9W8I1_9EURY</name>
<dbReference type="PATRIC" id="fig|1114856.3.peg.936"/>
<keyword evidence="2" id="KW-0472">Membrane</keyword>
<evidence type="ECO:0000256" key="1">
    <source>
        <dbReference type="SAM" id="Coils"/>
    </source>
</evidence>
<sequence length="337" mass="36359">MTDTHTTRLTLIVIAVVVATLVTIPLFGASVTAADGDDPETANEYFETFRAMEGVDAYEEYDELETIRTYAVSQTQETGTLDDDERDELAAVLATMTAFERAYTEAEDGSYEESLGAAEETGEAISELETHEQTQATLADLALTRFYETLGDGLHDDVEAAERTPERIDLLSMTATAYERANMPEESAEFNLQAEQLTAEYDGALEEIETAESDSESFLETCADCTEFQAALVGSTNPLETFENYRSALDVSATLGDAEDEAATHGLEEREEALAAAGSDVGDARLSLALASSAVLIGYGTVVGLFGAIVVSRIFSWRRTYDRAQIGSVVTAGENDV</sequence>
<accession>L9W8I1</accession>
<dbReference type="STRING" id="1114856.GCA_000383975_01323"/>
<keyword evidence="4" id="KW-1185">Reference proteome</keyword>
<dbReference type="RefSeq" id="WP_006088660.1">
    <property type="nucleotide sequence ID" value="NZ_AOHW01000012.1"/>
</dbReference>
<keyword evidence="2" id="KW-0812">Transmembrane</keyword>
<dbReference type="eggNOG" id="arCOG12846">
    <property type="taxonomic scope" value="Archaea"/>
</dbReference>
<evidence type="ECO:0000313" key="3">
    <source>
        <dbReference type="EMBL" id="ELY44628.1"/>
    </source>
</evidence>
<dbReference type="AlphaFoldDB" id="L9W8I1"/>
<dbReference type="EMBL" id="AOHW01000012">
    <property type="protein sequence ID" value="ELY44628.1"/>
    <property type="molecule type" value="Genomic_DNA"/>
</dbReference>
<protein>
    <submittedName>
        <fullName evidence="3">Uncharacterized protein</fullName>
    </submittedName>
</protein>
<evidence type="ECO:0000256" key="2">
    <source>
        <dbReference type="SAM" id="Phobius"/>
    </source>
</evidence>
<comment type="caution">
    <text evidence="3">The sequence shown here is derived from an EMBL/GenBank/DDBJ whole genome shotgun (WGS) entry which is preliminary data.</text>
</comment>
<dbReference type="OrthoDB" id="177142at2157"/>